<evidence type="ECO:0000256" key="1">
    <source>
        <dbReference type="SAM" id="SignalP"/>
    </source>
</evidence>
<dbReference type="EMBL" id="JAAIUW010000010">
    <property type="protein sequence ID" value="KAF7811264.1"/>
    <property type="molecule type" value="Genomic_DNA"/>
</dbReference>
<dbReference type="Proteomes" id="UP000634136">
    <property type="component" value="Unassembled WGS sequence"/>
</dbReference>
<name>A0A834WBL9_9FABA</name>
<gene>
    <name evidence="2" type="ORF">G2W53_032240</name>
</gene>
<protein>
    <submittedName>
        <fullName evidence="2">Uncharacterized protein</fullName>
    </submittedName>
</protein>
<proteinExistence type="predicted"/>
<keyword evidence="1" id="KW-0732">Signal</keyword>
<feature type="signal peptide" evidence="1">
    <location>
        <begin position="1"/>
        <end position="20"/>
    </location>
</feature>
<evidence type="ECO:0000313" key="2">
    <source>
        <dbReference type="EMBL" id="KAF7811264.1"/>
    </source>
</evidence>
<evidence type="ECO:0000313" key="3">
    <source>
        <dbReference type="Proteomes" id="UP000634136"/>
    </source>
</evidence>
<dbReference type="AlphaFoldDB" id="A0A834WBL9"/>
<organism evidence="2 3">
    <name type="scientific">Senna tora</name>
    <dbReference type="NCBI Taxonomy" id="362788"/>
    <lineage>
        <taxon>Eukaryota</taxon>
        <taxon>Viridiplantae</taxon>
        <taxon>Streptophyta</taxon>
        <taxon>Embryophyta</taxon>
        <taxon>Tracheophyta</taxon>
        <taxon>Spermatophyta</taxon>
        <taxon>Magnoliopsida</taxon>
        <taxon>eudicotyledons</taxon>
        <taxon>Gunneridae</taxon>
        <taxon>Pentapetalae</taxon>
        <taxon>rosids</taxon>
        <taxon>fabids</taxon>
        <taxon>Fabales</taxon>
        <taxon>Fabaceae</taxon>
        <taxon>Caesalpinioideae</taxon>
        <taxon>Cassia clade</taxon>
        <taxon>Senna</taxon>
    </lineage>
</organism>
<reference evidence="2" key="1">
    <citation type="submission" date="2020-09" db="EMBL/GenBank/DDBJ databases">
        <title>Genome-Enabled Discovery of Anthraquinone Biosynthesis in Senna tora.</title>
        <authorList>
            <person name="Kang S.-H."/>
            <person name="Pandey R.P."/>
            <person name="Lee C.-M."/>
            <person name="Sim J.-S."/>
            <person name="Jeong J.-T."/>
            <person name="Choi B.-S."/>
            <person name="Jung M."/>
            <person name="Ginzburg D."/>
            <person name="Zhao K."/>
            <person name="Won S.Y."/>
            <person name="Oh T.-J."/>
            <person name="Yu Y."/>
            <person name="Kim N.-H."/>
            <person name="Lee O.R."/>
            <person name="Lee T.-H."/>
            <person name="Bashyal P."/>
            <person name="Kim T.-S."/>
            <person name="Lee W.-H."/>
            <person name="Kawkins C."/>
            <person name="Kim C.-K."/>
            <person name="Kim J.S."/>
            <person name="Ahn B.O."/>
            <person name="Rhee S.Y."/>
            <person name="Sohng J.K."/>
        </authorList>
    </citation>
    <scope>NUCLEOTIDE SEQUENCE</scope>
    <source>
        <tissue evidence="2">Leaf</tissue>
    </source>
</reference>
<keyword evidence="3" id="KW-1185">Reference proteome</keyword>
<accession>A0A834WBL9</accession>
<sequence length="53" mass="6253">MTARVLVIFLFLLFLGKRQNRTPVFRKRKRDQAVTVNDVVKWGVGAARRFTFK</sequence>
<feature type="chain" id="PRO_5032766032" evidence="1">
    <location>
        <begin position="21"/>
        <end position="53"/>
    </location>
</feature>
<comment type="caution">
    <text evidence="2">The sequence shown here is derived from an EMBL/GenBank/DDBJ whole genome shotgun (WGS) entry which is preliminary data.</text>
</comment>